<evidence type="ECO:0000313" key="9">
    <source>
        <dbReference type="RefSeq" id="XP_018011638.1"/>
    </source>
</evidence>
<comment type="similarity">
    <text evidence="2 6">Belongs to the Mediator complex subunit 6 family.</text>
</comment>
<keyword evidence="8" id="KW-1185">Reference proteome</keyword>
<dbReference type="GO" id="GO:0003712">
    <property type="term" value="F:transcription coregulator activity"/>
    <property type="evidence" value="ECO:0007669"/>
    <property type="project" value="InterPro"/>
</dbReference>
<keyword evidence="6" id="KW-0010">Activator</keyword>
<comment type="function">
    <text evidence="6">Component of the Mediator complex, a coactivator involved in the regulated transcription of nearly all RNA polymerase II-dependent genes. Mediator functions as a bridge to convey information from gene-specific regulatory proteins to the basal RNA polymerase II transcription machinery. Mediator is recruited to promoters by direct interactions with regulatory proteins and serves as a scaffold for the assembly of a functional preinitiation complex with RNA polymerase II and the general transcription factors.</text>
</comment>
<dbReference type="OMA" id="TEYMLLH"/>
<keyword evidence="4 6" id="KW-0804">Transcription</keyword>
<dbReference type="OrthoDB" id="344220at2759"/>
<dbReference type="RefSeq" id="XP_018011638.1">
    <property type="nucleotide sequence ID" value="XM_018156149.1"/>
</dbReference>
<dbReference type="CTD" id="10001"/>
<evidence type="ECO:0000256" key="5">
    <source>
        <dbReference type="ARBA" id="ARBA00023242"/>
    </source>
</evidence>
<dbReference type="AlphaFoldDB" id="A0A8B7NDG4"/>
<feature type="region of interest" description="Disordered" evidence="7">
    <location>
        <begin position="103"/>
        <end position="129"/>
    </location>
</feature>
<evidence type="ECO:0000256" key="3">
    <source>
        <dbReference type="ARBA" id="ARBA00023015"/>
    </source>
</evidence>
<feature type="compositionally biased region" description="Basic and acidic residues" evidence="7">
    <location>
        <begin position="112"/>
        <end position="128"/>
    </location>
</feature>
<evidence type="ECO:0000256" key="7">
    <source>
        <dbReference type="SAM" id="MobiDB-lite"/>
    </source>
</evidence>
<comment type="subunit">
    <text evidence="6">Component of the Mediator complex.</text>
</comment>
<keyword evidence="5 6" id="KW-0539">Nucleus</keyword>
<evidence type="ECO:0000256" key="1">
    <source>
        <dbReference type="ARBA" id="ARBA00004123"/>
    </source>
</evidence>
<reference evidence="9" key="1">
    <citation type="submission" date="2025-08" db="UniProtKB">
        <authorList>
            <consortium name="RefSeq"/>
        </authorList>
    </citation>
    <scope>IDENTIFICATION</scope>
    <source>
        <tissue evidence="9">Whole organism</tissue>
    </source>
</reference>
<evidence type="ECO:0000256" key="6">
    <source>
        <dbReference type="RuleBase" id="RU364143"/>
    </source>
</evidence>
<dbReference type="InterPro" id="IPR038566">
    <property type="entry name" value="Mediator_Med6_sf"/>
</dbReference>
<comment type="subcellular location">
    <subcellularLocation>
        <location evidence="1 6">Nucleus</location>
    </subcellularLocation>
</comment>
<dbReference type="GO" id="GO:0006357">
    <property type="term" value="P:regulation of transcription by RNA polymerase II"/>
    <property type="evidence" value="ECO:0007669"/>
    <property type="project" value="InterPro"/>
</dbReference>
<dbReference type="GeneID" id="108668891"/>
<dbReference type="GO" id="GO:0016592">
    <property type="term" value="C:mediator complex"/>
    <property type="evidence" value="ECO:0007669"/>
    <property type="project" value="InterPro"/>
</dbReference>
<dbReference type="Proteomes" id="UP000694843">
    <property type="component" value="Unplaced"/>
</dbReference>
<proteinExistence type="inferred from homology"/>
<dbReference type="PANTHER" id="PTHR13104">
    <property type="entry name" value="MED-6-RELATED"/>
    <property type="match status" value="1"/>
</dbReference>
<keyword evidence="3 6" id="KW-0805">Transcription regulation</keyword>
<gene>
    <name evidence="9" type="primary">LOC108668891</name>
    <name evidence="6" type="synonym">MED6</name>
</gene>
<evidence type="ECO:0000256" key="2">
    <source>
        <dbReference type="ARBA" id="ARBA00007526"/>
    </source>
</evidence>
<accession>A0A8B7NDG4</accession>
<dbReference type="KEGG" id="hazt:108668891"/>
<feature type="non-terminal residue" evidence="9">
    <location>
        <position position="202"/>
    </location>
</feature>
<evidence type="ECO:0000256" key="4">
    <source>
        <dbReference type="ARBA" id="ARBA00023163"/>
    </source>
</evidence>
<evidence type="ECO:0000313" key="8">
    <source>
        <dbReference type="Proteomes" id="UP000694843"/>
    </source>
</evidence>
<name>A0A8B7NDG4_HYAAZ</name>
<dbReference type="Gene3D" id="3.10.450.580">
    <property type="entry name" value="Mediator complex, subunit Med6"/>
    <property type="match status" value="1"/>
</dbReference>
<organism evidence="8 9">
    <name type="scientific">Hyalella azteca</name>
    <name type="common">Amphipod</name>
    <dbReference type="NCBI Taxonomy" id="294128"/>
    <lineage>
        <taxon>Eukaryota</taxon>
        <taxon>Metazoa</taxon>
        <taxon>Ecdysozoa</taxon>
        <taxon>Arthropoda</taxon>
        <taxon>Crustacea</taxon>
        <taxon>Multicrustacea</taxon>
        <taxon>Malacostraca</taxon>
        <taxon>Eumalacostraca</taxon>
        <taxon>Peracarida</taxon>
        <taxon>Amphipoda</taxon>
        <taxon>Senticaudata</taxon>
        <taxon>Talitrida</taxon>
        <taxon>Talitroidea</taxon>
        <taxon>Hyalellidae</taxon>
        <taxon>Hyalella</taxon>
    </lineage>
</organism>
<dbReference type="Pfam" id="PF04934">
    <property type="entry name" value="Med6"/>
    <property type="match status" value="1"/>
</dbReference>
<protein>
    <recommendedName>
        <fullName evidence="6">Mediator of RNA polymerase II transcription subunit 6</fullName>
    </recommendedName>
    <alternativeName>
        <fullName evidence="6">Mediator complex subunit 6</fullName>
    </alternativeName>
</protein>
<dbReference type="InterPro" id="IPR007018">
    <property type="entry name" value="Mediator_Med6"/>
</dbReference>
<sequence length="202" mass="22116">MQQNARIDALAQMQGTEYMLLHAQDPILYIIRKQQRYSPSQATPLAAYHIIGGEVFQTPDIGSIINSRLASTMTHVNNSFTELASYSQYHPSKGYWWHFHNKPASSQAEHPSSNKENKDKKVSSKEEAATAFQRRRVDLLLQDITSRFPYRPAQDDFVAAAAGQGAASSNAVTSGTTNVTTAAITTTTATTTPAQASPLVKT</sequence>